<reference evidence="4" key="2">
    <citation type="journal article" date="2016" name="Genome Announc.">
        <title>Draft Genome Sequences of Two Novel Amoeba-Resistant Intranuclear Bacteria, 'Candidatus Berkiella cookevillensis' and 'Candidatus Berkiella aquae'.</title>
        <authorList>
            <person name="Mehari Y.T."/>
            <person name="Arivett B.A."/>
            <person name="Farone A.L."/>
            <person name="Gunderson J.H."/>
            <person name="Farone M.B."/>
        </authorList>
    </citation>
    <scope>NUCLEOTIDE SEQUENCE</scope>
    <source>
        <strain evidence="4">CC99</strain>
    </source>
</reference>
<reference evidence="4" key="3">
    <citation type="submission" date="2021-06" db="EMBL/GenBank/DDBJ databases">
        <title>Genomic Description and Analysis of Intracellular Bacteria, Candidatus Berkiella cookevillensis and Candidatus Berkiella aquae.</title>
        <authorList>
            <person name="Kidane D.T."/>
            <person name="Mehari Y.T."/>
            <person name="Rice F.C."/>
            <person name="Arivett B.A."/>
            <person name="Farone A.L."/>
            <person name="Berk S.G."/>
            <person name="Farone M.B."/>
        </authorList>
    </citation>
    <scope>NUCLEOTIDE SEQUENCE</scope>
    <source>
        <strain evidence="4">CC99</strain>
    </source>
</reference>
<dbReference type="InterPro" id="IPR046373">
    <property type="entry name" value="Acyl-CoA_Oxase/DH_mid-dom_sf"/>
</dbReference>
<evidence type="ECO:0000256" key="1">
    <source>
        <dbReference type="ARBA" id="ARBA00022630"/>
    </source>
</evidence>
<dbReference type="InterPro" id="IPR006091">
    <property type="entry name" value="Acyl-CoA_Oxase/DH_mid-dom"/>
</dbReference>
<evidence type="ECO:0000313" key="4">
    <source>
        <dbReference type="EMBL" id="MCS5707391.1"/>
    </source>
</evidence>
<dbReference type="GO" id="GO:0033540">
    <property type="term" value="P:fatty acid beta-oxidation using acyl-CoA oxidase"/>
    <property type="evidence" value="ECO:0007669"/>
    <property type="project" value="TreeGrafter"/>
</dbReference>
<proteinExistence type="predicted"/>
<dbReference type="Gene3D" id="2.40.110.10">
    <property type="entry name" value="Butyryl-CoA Dehydrogenase, subunit A, domain 2"/>
    <property type="match status" value="1"/>
</dbReference>
<gene>
    <name evidence="3" type="primary">acrC</name>
    <name evidence="4" type="ORF">CC99x_000590</name>
    <name evidence="3" type="ORF">CC99x_02190</name>
</gene>
<name>A0A0Q9YLQ0_9GAMM</name>
<keyword evidence="1" id="KW-0285">Flavoprotein</keyword>
<sequence>MLDFQPTPSSLFNPYYSPALKPVLDELVARLHRTFPNYHLQRKATLEAIQFVLNANVLNIHDLKQNPERFFFTFELLGLAGGGSFATALGVQYLLAGGSLLNLASPELCAHYLPDIAKGNLWGCLAMTEVGHGSNVKGIETTARYEPESDQLIIDNFNWVYQNGKLQYWDDEQARYHSLTARKCWIGNSGYAHIGVVIAQLFVPHEGEWVHKGPHAFLVPMRNVVTNEPKAGVSVEDMGEKMGLNGVYNGLIRFQDVRIPRDNLMMHNIVSLSNQGVHQKLVAAPMLSLYSSIQYGRTFIAATSHSLINVNLSILMQMRDSHRLSPNAATLAKWIARTYGLHFAKKHLFQALKQGGNDTLATGMKVLTTEYAHKLLDEMRYYYTSAHSFPVLGHNLEFVFKDWVASCTYEGDNPVIAQKVPGDLLISLMMMTKGFNFSRDVPMIWKMFNQIRPRLWGETPLLEHMQQGCWYLVLALSLKLQSGYDKALSKEEKEAHQARIWNDCQIFIIKMAHLWTALSVLEIFSKEASSHTNEKMRDLAEYMATCVYQEEFVQAFFHSEALKEQYAFQGTDKLTTLLKYCLSKVDGFVPTQASFKRLKEQQSECLQRLVPHFNDFEKELVGQSDFVALLRKRLFTLPEKEVDIDGLMEGMRHLTIWHDLKRGTKAPVSASATDELSLSEPIYSAHLRARL</sequence>
<evidence type="ECO:0000259" key="2">
    <source>
        <dbReference type="Pfam" id="PF02770"/>
    </source>
</evidence>
<organism evidence="3">
    <name type="scientific">Candidatus Berkiella cookevillensis</name>
    <dbReference type="NCBI Taxonomy" id="437022"/>
    <lineage>
        <taxon>Bacteria</taxon>
        <taxon>Pseudomonadati</taxon>
        <taxon>Pseudomonadota</taxon>
        <taxon>Gammaproteobacteria</taxon>
        <taxon>Candidatus Berkiellales</taxon>
        <taxon>Candidatus Berkiellaceae</taxon>
        <taxon>Candidatus Berkiella</taxon>
    </lineage>
</organism>
<dbReference type="PANTHER" id="PTHR10909:SF250">
    <property type="entry name" value="PEROXISOMAL ACYL-COENZYME A OXIDASE 1"/>
    <property type="match status" value="1"/>
</dbReference>
<dbReference type="Pfam" id="PF02770">
    <property type="entry name" value="Acyl-CoA_dh_M"/>
    <property type="match status" value="1"/>
</dbReference>
<dbReference type="GO" id="GO:0003997">
    <property type="term" value="F:acyl-CoA oxidase activity"/>
    <property type="evidence" value="ECO:0007669"/>
    <property type="project" value="InterPro"/>
</dbReference>
<protein>
    <submittedName>
        <fullName evidence="3">Acryloyl-CoA reductase (NADH)</fullName>
        <ecNumber evidence="3">1.3.1.95</ecNumber>
    </submittedName>
    <submittedName>
        <fullName evidence="4">Acyl-CoA dehydrogenase family protein</fullName>
    </submittedName>
</protein>
<dbReference type="InterPro" id="IPR012258">
    <property type="entry name" value="Acyl-CoA_oxidase"/>
</dbReference>
<evidence type="ECO:0000313" key="5">
    <source>
        <dbReference type="Proteomes" id="UP000051494"/>
    </source>
</evidence>
<dbReference type="EC" id="1.3.1.95" evidence="3"/>
<dbReference type="GO" id="GO:0005504">
    <property type="term" value="F:fatty acid binding"/>
    <property type="evidence" value="ECO:0007669"/>
    <property type="project" value="TreeGrafter"/>
</dbReference>
<keyword evidence="3" id="KW-0560">Oxidoreductase</keyword>
<dbReference type="EMBL" id="LKHV01000014">
    <property type="protein sequence ID" value="KRG17591.1"/>
    <property type="molecule type" value="Genomic_DNA"/>
</dbReference>
<dbReference type="RefSeq" id="WP_057625290.1">
    <property type="nucleotide sequence ID" value="NZ_LKHV02000001.1"/>
</dbReference>
<dbReference type="SUPFAM" id="SSF47203">
    <property type="entry name" value="Acyl-CoA dehydrogenase C-terminal domain-like"/>
    <property type="match status" value="1"/>
</dbReference>
<dbReference type="GO" id="GO:0055088">
    <property type="term" value="P:lipid homeostasis"/>
    <property type="evidence" value="ECO:0007669"/>
    <property type="project" value="TreeGrafter"/>
</dbReference>
<dbReference type="SUPFAM" id="SSF56645">
    <property type="entry name" value="Acyl-CoA dehydrogenase NM domain-like"/>
    <property type="match status" value="1"/>
</dbReference>
<dbReference type="AlphaFoldDB" id="A0A0Q9YLQ0"/>
<reference evidence="3" key="1">
    <citation type="submission" date="2015-09" db="EMBL/GenBank/DDBJ databases">
        <title>Draft Genome Sequences of Two Novel Amoeba-resistant Intranuclear Bacteria, Candidatus Berkiella cookevillensis and Candidatus Berkiella aquae.</title>
        <authorList>
            <person name="Mehari Y.T."/>
            <person name="Arivett B.A."/>
            <person name="Farone A.L."/>
            <person name="Gunderson J.H."/>
            <person name="Farone M.B."/>
        </authorList>
    </citation>
    <scope>NUCLEOTIDE SEQUENCE [LARGE SCALE GENOMIC DNA]</scope>
    <source>
        <strain evidence="3">CC99</strain>
    </source>
</reference>
<dbReference type="Gene3D" id="1.20.140.10">
    <property type="entry name" value="Butyryl-CoA Dehydrogenase, subunit A, domain 3"/>
    <property type="match status" value="1"/>
</dbReference>
<dbReference type="InterPro" id="IPR009100">
    <property type="entry name" value="AcylCoA_DH/oxidase_NM_dom_sf"/>
</dbReference>
<accession>A0A0Q9YLQ0</accession>
<dbReference type="EMBL" id="LKHV02000001">
    <property type="protein sequence ID" value="MCS5707391.1"/>
    <property type="molecule type" value="Genomic_DNA"/>
</dbReference>
<dbReference type="Proteomes" id="UP000051494">
    <property type="component" value="Unassembled WGS sequence"/>
</dbReference>
<dbReference type="InterPro" id="IPR036250">
    <property type="entry name" value="AcylCo_DH-like_C"/>
</dbReference>
<comment type="caution">
    <text evidence="3">The sequence shown here is derived from an EMBL/GenBank/DDBJ whole genome shotgun (WGS) entry which is preliminary data.</text>
</comment>
<dbReference type="OrthoDB" id="1144545at2"/>
<feature type="domain" description="Acyl-CoA oxidase/dehydrogenase middle" evidence="2">
    <location>
        <begin position="124"/>
        <end position="257"/>
    </location>
</feature>
<keyword evidence="5" id="KW-1185">Reference proteome</keyword>
<evidence type="ECO:0000313" key="3">
    <source>
        <dbReference type="EMBL" id="KRG17591.1"/>
    </source>
</evidence>
<dbReference type="GO" id="GO:0043958">
    <property type="term" value="F:acryloyl-CoA reductase (NADH) activity"/>
    <property type="evidence" value="ECO:0007669"/>
    <property type="project" value="UniProtKB-EC"/>
</dbReference>
<dbReference type="GO" id="GO:0071949">
    <property type="term" value="F:FAD binding"/>
    <property type="evidence" value="ECO:0007669"/>
    <property type="project" value="InterPro"/>
</dbReference>
<dbReference type="PANTHER" id="PTHR10909">
    <property type="entry name" value="ELECTRON TRANSPORT OXIDOREDUCTASE"/>
    <property type="match status" value="1"/>
</dbReference>
<dbReference type="STRING" id="437022.CC99x_02190"/>